<dbReference type="Gene3D" id="3.40.190.10">
    <property type="entry name" value="Periplasmic binding protein-like II"/>
    <property type="match status" value="2"/>
</dbReference>
<dbReference type="InterPro" id="IPR000847">
    <property type="entry name" value="LysR_HTH_N"/>
</dbReference>
<dbReference type="EMBL" id="JABBZM010000007">
    <property type="protein sequence ID" value="NMV38101.1"/>
    <property type="molecule type" value="Genomic_DNA"/>
</dbReference>
<evidence type="ECO:0000313" key="7">
    <source>
        <dbReference type="Proteomes" id="UP000575469"/>
    </source>
</evidence>
<dbReference type="InterPro" id="IPR036390">
    <property type="entry name" value="WH_DNA-bd_sf"/>
</dbReference>
<evidence type="ECO:0000259" key="5">
    <source>
        <dbReference type="PROSITE" id="PS50931"/>
    </source>
</evidence>
<dbReference type="AlphaFoldDB" id="A0A848NSJ0"/>
<dbReference type="PANTHER" id="PTHR30346">
    <property type="entry name" value="TRANSCRIPTIONAL DUAL REGULATOR HCAR-RELATED"/>
    <property type="match status" value="1"/>
</dbReference>
<evidence type="ECO:0000256" key="2">
    <source>
        <dbReference type="ARBA" id="ARBA00023015"/>
    </source>
</evidence>
<gene>
    <name evidence="6" type="ORF">HGR00_09290</name>
</gene>
<dbReference type="FunFam" id="1.10.10.10:FF:000001">
    <property type="entry name" value="LysR family transcriptional regulator"/>
    <property type="match status" value="1"/>
</dbReference>
<dbReference type="CDD" id="cd08414">
    <property type="entry name" value="PBP2_LTTR_aromatics_like"/>
    <property type="match status" value="1"/>
</dbReference>
<dbReference type="GO" id="GO:0003677">
    <property type="term" value="F:DNA binding"/>
    <property type="evidence" value="ECO:0007669"/>
    <property type="project" value="UniProtKB-KW"/>
</dbReference>
<proteinExistence type="inferred from homology"/>
<keyword evidence="4" id="KW-0804">Transcription</keyword>
<comment type="similarity">
    <text evidence="1">Belongs to the LysR transcriptional regulatory family.</text>
</comment>
<evidence type="ECO:0000313" key="6">
    <source>
        <dbReference type="EMBL" id="NMV38101.1"/>
    </source>
</evidence>
<evidence type="ECO:0000256" key="4">
    <source>
        <dbReference type="ARBA" id="ARBA00023163"/>
    </source>
</evidence>
<dbReference type="Pfam" id="PF03466">
    <property type="entry name" value="LysR_substrate"/>
    <property type="match status" value="1"/>
</dbReference>
<protein>
    <submittedName>
        <fullName evidence="6">LysR family transcriptional regulator</fullName>
    </submittedName>
</protein>
<sequence>MVNFDLRQLSHFVAIAEAGSLRGAAETTFTAQPALSVSMRRLEDALGVELFTRGARGVTLTAAGEAFLVEARRTLLHAEQARQSARLVGIGEWGRIRLGFVGSAVYRLLPKTLPEFIARYPNLKLELLEGETVRIVQMIREGRLDAGVIRTPVDDVHGLRIVDLETDDLVAALPSSHPLSTRERIALTELADEPFVMFSKTLVPGLRAVAVNACREAGFVPQVAQEATQALTIVGLVGSGLGVALVPGVIANFTSEQVRFVKLSDAVCRHCLTLSFAMQDESASAAAVKLCSTIAQKCASLAE</sequence>
<feature type="domain" description="HTH lysR-type" evidence="5">
    <location>
        <begin position="4"/>
        <end position="61"/>
    </location>
</feature>
<comment type="caution">
    <text evidence="6">The sequence shown here is derived from an EMBL/GenBank/DDBJ whole genome shotgun (WGS) entry which is preliminary data.</text>
</comment>
<dbReference type="InterPro" id="IPR036388">
    <property type="entry name" value="WH-like_DNA-bd_sf"/>
</dbReference>
<dbReference type="PROSITE" id="PS50931">
    <property type="entry name" value="HTH_LYSR"/>
    <property type="match status" value="1"/>
</dbReference>
<evidence type="ECO:0000256" key="1">
    <source>
        <dbReference type="ARBA" id="ARBA00009437"/>
    </source>
</evidence>
<keyword evidence="3" id="KW-0238">DNA-binding</keyword>
<dbReference type="RefSeq" id="WP_169339955.1">
    <property type="nucleotide sequence ID" value="NZ_JABBZM010000007.1"/>
</dbReference>
<dbReference type="PRINTS" id="PR00039">
    <property type="entry name" value="HTHLYSR"/>
</dbReference>
<dbReference type="SUPFAM" id="SSF46785">
    <property type="entry name" value="Winged helix' DNA-binding domain"/>
    <property type="match status" value="1"/>
</dbReference>
<dbReference type="GO" id="GO:0032993">
    <property type="term" value="C:protein-DNA complex"/>
    <property type="evidence" value="ECO:0007669"/>
    <property type="project" value="TreeGrafter"/>
</dbReference>
<reference evidence="6 7" key="1">
    <citation type="submission" date="2020-04" db="EMBL/GenBank/DDBJ databases">
        <title>Ralstonia insidiosa genome sequencing and assembly.</title>
        <authorList>
            <person name="Martins R.C.R."/>
            <person name="Perdigao-Neto L.V."/>
            <person name="Levin A.S.S."/>
            <person name="Costa S.F."/>
        </authorList>
    </citation>
    <scope>NUCLEOTIDE SEQUENCE [LARGE SCALE GENOMIC DNA]</scope>
    <source>
        <strain evidence="6 7">5047</strain>
    </source>
</reference>
<name>A0A848NSJ0_9RALS</name>
<dbReference type="InterPro" id="IPR005119">
    <property type="entry name" value="LysR_subst-bd"/>
</dbReference>
<accession>A0A848NSJ0</accession>
<dbReference type="Gene3D" id="1.10.10.10">
    <property type="entry name" value="Winged helix-like DNA-binding domain superfamily/Winged helix DNA-binding domain"/>
    <property type="match status" value="1"/>
</dbReference>
<dbReference type="GO" id="GO:0003700">
    <property type="term" value="F:DNA-binding transcription factor activity"/>
    <property type="evidence" value="ECO:0007669"/>
    <property type="project" value="InterPro"/>
</dbReference>
<organism evidence="6 7">
    <name type="scientific">Ralstonia insidiosa</name>
    <dbReference type="NCBI Taxonomy" id="190721"/>
    <lineage>
        <taxon>Bacteria</taxon>
        <taxon>Pseudomonadati</taxon>
        <taxon>Pseudomonadota</taxon>
        <taxon>Betaproteobacteria</taxon>
        <taxon>Burkholderiales</taxon>
        <taxon>Burkholderiaceae</taxon>
        <taxon>Ralstonia</taxon>
    </lineage>
</organism>
<dbReference type="Proteomes" id="UP000575469">
    <property type="component" value="Unassembled WGS sequence"/>
</dbReference>
<keyword evidence="2" id="KW-0805">Transcription regulation</keyword>
<dbReference type="SUPFAM" id="SSF53850">
    <property type="entry name" value="Periplasmic binding protein-like II"/>
    <property type="match status" value="1"/>
</dbReference>
<dbReference type="Pfam" id="PF00126">
    <property type="entry name" value="HTH_1"/>
    <property type="match status" value="1"/>
</dbReference>
<evidence type="ECO:0000256" key="3">
    <source>
        <dbReference type="ARBA" id="ARBA00023125"/>
    </source>
</evidence>
<dbReference type="PANTHER" id="PTHR30346:SF0">
    <property type="entry name" value="HCA OPERON TRANSCRIPTIONAL ACTIVATOR HCAR"/>
    <property type="match status" value="1"/>
</dbReference>